<dbReference type="RefSeq" id="WP_095030197.1">
    <property type="nucleotide sequence ID" value="NZ_NQKL01000014.1"/>
</dbReference>
<reference evidence="2 3" key="1">
    <citation type="submission" date="2017-08" db="EMBL/GenBank/DDBJ databases">
        <title>Genomic and metabolic characterisation of spoilage-associated Pseudomonas species.</title>
        <authorList>
            <person name="Stanborough T."/>
            <person name="Fegan N."/>
            <person name="Powell S.M."/>
            <person name="Singh T."/>
            <person name="Tamplin M.L."/>
            <person name="Chandry P.S."/>
        </authorList>
    </citation>
    <scope>NUCLEOTIDE SEQUENCE [LARGE SCALE GENOMIC DNA]</scope>
    <source>
        <strain evidence="2 3">F1820</strain>
    </source>
</reference>
<evidence type="ECO:0000313" key="2">
    <source>
        <dbReference type="EMBL" id="OZY40564.1"/>
    </source>
</evidence>
<dbReference type="EMBL" id="NQKL01000014">
    <property type="protein sequence ID" value="OZY40564.1"/>
    <property type="molecule type" value="Genomic_DNA"/>
</dbReference>
<accession>A0A266LRB5</accession>
<evidence type="ECO:0000256" key="1">
    <source>
        <dbReference type="SAM" id="Phobius"/>
    </source>
</evidence>
<sequence>MNNQLKASTRRFEDLTIYGVYYGIACLALFFLKFLLFEGILTGPNGIHADMTKIMLFPPACAILVSMLVRFYKYVDKGMSVGDIGRTNREAKIHSYMDKFKYLMAFVFLIATYQTAKMNFFGVDIYSFAPEIKFWFNDSYSINAYNSARMVFMSRDLDAYFTVLYSFAAAYFVIGAAVYYGLKVHADLIHKAFYYKSIRLAH</sequence>
<feature type="transmembrane region" description="Helical" evidence="1">
    <location>
        <begin position="54"/>
        <end position="72"/>
    </location>
</feature>
<dbReference type="Proteomes" id="UP000216113">
    <property type="component" value="Unassembled WGS sequence"/>
</dbReference>
<organism evidence="2 3">
    <name type="scientific">Pseudomonas fragi</name>
    <dbReference type="NCBI Taxonomy" id="296"/>
    <lineage>
        <taxon>Bacteria</taxon>
        <taxon>Pseudomonadati</taxon>
        <taxon>Pseudomonadota</taxon>
        <taxon>Gammaproteobacteria</taxon>
        <taxon>Pseudomonadales</taxon>
        <taxon>Pseudomonadaceae</taxon>
        <taxon>Pseudomonas</taxon>
    </lineage>
</organism>
<dbReference type="AlphaFoldDB" id="A0A266LRB5"/>
<evidence type="ECO:0000313" key="3">
    <source>
        <dbReference type="Proteomes" id="UP000216113"/>
    </source>
</evidence>
<name>A0A266LRB5_PSEFR</name>
<keyword evidence="1" id="KW-0812">Transmembrane</keyword>
<feature type="transmembrane region" description="Helical" evidence="1">
    <location>
        <begin position="20"/>
        <end position="42"/>
    </location>
</feature>
<evidence type="ECO:0008006" key="4">
    <source>
        <dbReference type="Google" id="ProtNLM"/>
    </source>
</evidence>
<proteinExistence type="predicted"/>
<gene>
    <name evidence="2" type="ORF">CJF43_17155</name>
</gene>
<comment type="caution">
    <text evidence="2">The sequence shown here is derived from an EMBL/GenBank/DDBJ whole genome shotgun (WGS) entry which is preliminary data.</text>
</comment>
<feature type="transmembrane region" description="Helical" evidence="1">
    <location>
        <begin position="159"/>
        <end position="182"/>
    </location>
</feature>
<protein>
    <recommendedName>
        <fullName evidence="4">Transmembrane protein</fullName>
    </recommendedName>
</protein>
<keyword evidence="1" id="KW-0472">Membrane</keyword>
<keyword evidence="1" id="KW-1133">Transmembrane helix</keyword>